<dbReference type="EMBL" id="BMIW01000052">
    <property type="protein sequence ID" value="GGG18484.1"/>
    <property type="molecule type" value="Genomic_DNA"/>
</dbReference>
<name>A0ABQ1W9B4_9BACL</name>
<proteinExistence type="predicted"/>
<dbReference type="Proteomes" id="UP000608420">
    <property type="component" value="Unassembled WGS sequence"/>
</dbReference>
<accession>A0ABQ1W9B4</accession>
<organism evidence="1 2">
    <name type="scientific">Paenibacillus aceti</name>
    <dbReference type="NCBI Taxonomy" id="1820010"/>
    <lineage>
        <taxon>Bacteria</taxon>
        <taxon>Bacillati</taxon>
        <taxon>Bacillota</taxon>
        <taxon>Bacilli</taxon>
        <taxon>Bacillales</taxon>
        <taxon>Paenibacillaceae</taxon>
        <taxon>Paenibacillus</taxon>
    </lineage>
</organism>
<sequence>MSSFRSARTIRTILFTLATLLFISVLPASEQSKASLSPTKQKLTEETSPYREHLTISIAFWDIGTAFERNDPILQKLEQKFNLTIQPINITSSDYIQKLQMWATTDKLPDVFAHSIASDSPGIYNEWITHQLIKPLPEDLSPYPYVDQIAQIPDIRLLKQDNKLYMLPRIGYPTNRLWMLERVLFVRKDWMEERKFKDIASFEQFSNLLTIFHRKTGPDGTRPVEGLTAPGMNMLTWALSSTFPQLATEQWVFEDSQWIPYYASRKMDNVVVQLRQLYTSGVLDQEFYYMKEEDAIQKFVSDAAGALVYKATPDMLSKLEERWNELHPWQKFYDAVDILHLWLTEEGQRYFYAAQTYWSETYFNAKLSDEKMDRILRLYDYLLSPEGQMLTSYGLEGQDYYSEDGLIIITRPYDEEKRKLVDLERFYPSLSIFKSLASWGKEQNFRFDQTNRINFRDRNIQKSLDEMEWQLNYATATPTYHKINSLSTPAKDMLGTLINPLEDLIKVTISSEDPVVMWHNTVKHYEELGLNEMIEEINAALQQR</sequence>
<dbReference type="Pfam" id="PF13416">
    <property type="entry name" value="SBP_bac_8"/>
    <property type="match status" value="1"/>
</dbReference>
<reference evidence="2" key="1">
    <citation type="journal article" date="2019" name="Int. J. Syst. Evol. Microbiol.">
        <title>The Global Catalogue of Microorganisms (GCM) 10K type strain sequencing project: providing services to taxonomists for standard genome sequencing and annotation.</title>
        <authorList>
            <consortium name="The Broad Institute Genomics Platform"/>
            <consortium name="The Broad Institute Genome Sequencing Center for Infectious Disease"/>
            <person name="Wu L."/>
            <person name="Ma J."/>
        </authorList>
    </citation>
    <scope>NUCLEOTIDE SEQUENCE [LARGE SCALE GENOMIC DNA]</scope>
    <source>
        <strain evidence="2">CGMCC 1.15420</strain>
    </source>
</reference>
<dbReference type="SUPFAM" id="SSF53850">
    <property type="entry name" value="Periplasmic binding protein-like II"/>
    <property type="match status" value="1"/>
</dbReference>
<evidence type="ECO:0000313" key="1">
    <source>
        <dbReference type="EMBL" id="GGG18484.1"/>
    </source>
</evidence>
<evidence type="ECO:0000313" key="2">
    <source>
        <dbReference type="Proteomes" id="UP000608420"/>
    </source>
</evidence>
<protein>
    <recommendedName>
        <fullName evidence="3">Extracellular solute-binding protein</fullName>
    </recommendedName>
</protein>
<evidence type="ECO:0008006" key="3">
    <source>
        <dbReference type="Google" id="ProtNLM"/>
    </source>
</evidence>
<comment type="caution">
    <text evidence="1">The sequence shown here is derived from an EMBL/GenBank/DDBJ whole genome shotgun (WGS) entry which is preliminary data.</text>
</comment>
<gene>
    <name evidence="1" type="ORF">GCM10010913_45810</name>
</gene>
<keyword evidence="2" id="KW-1185">Reference proteome</keyword>
<dbReference type="InterPro" id="IPR006059">
    <property type="entry name" value="SBP"/>
</dbReference>
<dbReference type="RefSeq" id="WP_120461954.1">
    <property type="nucleotide sequence ID" value="NZ_BMIW01000052.1"/>
</dbReference>
<dbReference type="Gene3D" id="3.40.190.10">
    <property type="entry name" value="Periplasmic binding protein-like II"/>
    <property type="match status" value="2"/>
</dbReference>